<dbReference type="AlphaFoldDB" id="A0A7I7QRI1"/>
<feature type="domain" description="Carboxylesterase type B" evidence="5">
    <location>
        <begin position="31"/>
        <end position="347"/>
    </location>
</feature>
<keyword evidence="3" id="KW-0732">Signal</keyword>
<dbReference type="InterPro" id="IPR002018">
    <property type="entry name" value="CarbesteraseB"/>
</dbReference>
<accession>A0A7I7QRI1</accession>
<dbReference type="GO" id="GO:0016787">
    <property type="term" value="F:hydrolase activity"/>
    <property type="evidence" value="ECO:0007669"/>
    <property type="project" value="UniProtKB-KW"/>
</dbReference>
<dbReference type="KEGG" id="msei:MSEDJ_30570"/>
<evidence type="ECO:0000256" key="2">
    <source>
        <dbReference type="ARBA" id="ARBA00022801"/>
    </source>
</evidence>
<dbReference type="EC" id="3.1.1.-" evidence="3"/>
<keyword evidence="2 3" id="KW-0378">Hydrolase</keyword>
<dbReference type="EMBL" id="AP022588">
    <property type="protein sequence ID" value="BBY28961.1"/>
    <property type="molecule type" value="Genomic_DNA"/>
</dbReference>
<name>A0A7I7QRI1_9MYCO</name>
<feature type="signal peptide" evidence="3">
    <location>
        <begin position="1"/>
        <end position="30"/>
    </location>
</feature>
<gene>
    <name evidence="6" type="ORF">MSEDJ_30570</name>
</gene>
<dbReference type="InterPro" id="IPR019819">
    <property type="entry name" value="Carboxylesterase_B_CS"/>
</dbReference>
<keyword evidence="7" id="KW-1185">Reference proteome</keyword>
<dbReference type="RefSeq" id="WP_163797791.1">
    <property type="nucleotide sequence ID" value="NZ_BAABFJ010000003.1"/>
</dbReference>
<organism evidence="6 7">
    <name type="scientific">Mycolicibacterium sediminis</name>
    <dbReference type="NCBI Taxonomy" id="1286180"/>
    <lineage>
        <taxon>Bacteria</taxon>
        <taxon>Bacillati</taxon>
        <taxon>Actinomycetota</taxon>
        <taxon>Actinomycetes</taxon>
        <taxon>Mycobacteriales</taxon>
        <taxon>Mycobacteriaceae</taxon>
        <taxon>Mycolicibacterium</taxon>
    </lineage>
</organism>
<sequence length="471" mass="49892">MRKTWVALGGLAGAALIAAALLVPSTPAESGPVVDVETGALSGSVDDGVESWKGIPFAAAPVGDLRWRAPQPAARWEGTRDARDYGNDCMQRPAPSDAAPPGTEPSEDCLYLNVWRPAGDTARPRPVVVWIYGGGFVNGGSSPPTYTGAELARQGVVVASFNYRLGRFGTFAHPQLTKEDADGGRLGNYGIMDQIAGLEWVKRNIAAFGGDPNDVTVMGESAGGMSINMLLTSPLAQGLMQRAIIMSGGDGTQLEPTTIGDAERLGLNFAETQGISSQDPEALTKLRDVSAERIRGDLSMERLFDESPRDFASPFVDGTVIVDQRAAYRAGAFTRVPVMIGATKDDLGGRDGFMIAGARDVATVLARQGVPVYSYRFSYVPGSVDPEDGALHATDIPFFLNTERIRYGDGTTASDEEVGRTASAYVVNFARTGDPNGPELPKWPRFDPAADEILDFTTGGDAVAGKDPWGP</sequence>
<evidence type="ECO:0000256" key="3">
    <source>
        <dbReference type="RuleBase" id="RU361235"/>
    </source>
</evidence>
<evidence type="ECO:0000259" key="5">
    <source>
        <dbReference type="Pfam" id="PF00135"/>
    </source>
</evidence>
<dbReference type="InterPro" id="IPR029058">
    <property type="entry name" value="AB_hydrolase_fold"/>
</dbReference>
<feature type="domain" description="Carboxylesterase type B" evidence="5">
    <location>
        <begin position="351"/>
        <end position="460"/>
    </location>
</feature>
<dbReference type="PANTHER" id="PTHR11559">
    <property type="entry name" value="CARBOXYLESTERASE"/>
    <property type="match status" value="1"/>
</dbReference>
<evidence type="ECO:0000256" key="1">
    <source>
        <dbReference type="ARBA" id="ARBA00005964"/>
    </source>
</evidence>
<feature type="region of interest" description="Disordered" evidence="4">
    <location>
        <begin position="85"/>
        <end position="105"/>
    </location>
</feature>
<feature type="chain" id="PRO_5029939291" description="Carboxylic ester hydrolase" evidence="3">
    <location>
        <begin position="31"/>
        <end position="471"/>
    </location>
</feature>
<protein>
    <recommendedName>
        <fullName evidence="3">Carboxylic ester hydrolase</fullName>
        <ecNumber evidence="3">3.1.1.-</ecNumber>
    </recommendedName>
</protein>
<comment type="similarity">
    <text evidence="1 3">Belongs to the type-B carboxylesterase/lipase family.</text>
</comment>
<dbReference type="Gene3D" id="3.40.50.1820">
    <property type="entry name" value="alpha/beta hydrolase"/>
    <property type="match status" value="2"/>
</dbReference>
<proteinExistence type="inferred from homology"/>
<dbReference type="PROSITE" id="PS00941">
    <property type="entry name" value="CARBOXYLESTERASE_B_2"/>
    <property type="match status" value="1"/>
</dbReference>
<dbReference type="InterPro" id="IPR050309">
    <property type="entry name" value="Type-B_Carboxylest/Lipase"/>
</dbReference>
<dbReference type="SUPFAM" id="SSF53474">
    <property type="entry name" value="alpha/beta-Hydrolases"/>
    <property type="match status" value="1"/>
</dbReference>
<dbReference type="Pfam" id="PF00135">
    <property type="entry name" value="COesterase"/>
    <property type="match status" value="2"/>
</dbReference>
<dbReference type="InterPro" id="IPR019826">
    <property type="entry name" value="Carboxylesterase_B_AS"/>
</dbReference>
<evidence type="ECO:0000256" key="4">
    <source>
        <dbReference type="SAM" id="MobiDB-lite"/>
    </source>
</evidence>
<evidence type="ECO:0000313" key="7">
    <source>
        <dbReference type="Proteomes" id="UP000467193"/>
    </source>
</evidence>
<dbReference type="PROSITE" id="PS00122">
    <property type="entry name" value="CARBOXYLESTERASE_B_1"/>
    <property type="match status" value="1"/>
</dbReference>
<evidence type="ECO:0000313" key="6">
    <source>
        <dbReference type="EMBL" id="BBY28961.1"/>
    </source>
</evidence>
<reference evidence="6 7" key="1">
    <citation type="journal article" date="2019" name="Emerg. Microbes Infect.">
        <title>Comprehensive subspecies identification of 175 nontuberculous mycobacteria species based on 7547 genomic profiles.</title>
        <authorList>
            <person name="Matsumoto Y."/>
            <person name="Kinjo T."/>
            <person name="Motooka D."/>
            <person name="Nabeya D."/>
            <person name="Jung N."/>
            <person name="Uechi K."/>
            <person name="Horii T."/>
            <person name="Iida T."/>
            <person name="Fujita J."/>
            <person name="Nakamura S."/>
        </authorList>
    </citation>
    <scope>NUCLEOTIDE SEQUENCE [LARGE SCALE GENOMIC DNA]</scope>
    <source>
        <strain evidence="6 7">JCM 17899</strain>
    </source>
</reference>
<dbReference type="Proteomes" id="UP000467193">
    <property type="component" value="Chromosome"/>
</dbReference>